<comment type="caution">
    <text evidence="2">The sequence shown here is derived from an EMBL/GenBank/DDBJ whole genome shotgun (WGS) entry which is preliminary data.</text>
</comment>
<evidence type="ECO:0000313" key="2">
    <source>
        <dbReference type="EMBL" id="KAK3707614.1"/>
    </source>
</evidence>
<evidence type="ECO:0000256" key="1">
    <source>
        <dbReference type="SAM" id="MobiDB-lite"/>
    </source>
</evidence>
<protein>
    <submittedName>
        <fullName evidence="2">Uncharacterized protein</fullName>
    </submittedName>
</protein>
<feature type="region of interest" description="Disordered" evidence="1">
    <location>
        <begin position="57"/>
        <end position="77"/>
    </location>
</feature>
<proteinExistence type="predicted"/>
<keyword evidence="3" id="KW-1185">Reference proteome</keyword>
<evidence type="ECO:0000313" key="3">
    <source>
        <dbReference type="Proteomes" id="UP001283361"/>
    </source>
</evidence>
<feature type="compositionally biased region" description="Acidic residues" evidence="1">
    <location>
        <begin position="1"/>
        <end position="13"/>
    </location>
</feature>
<dbReference type="Proteomes" id="UP001283361">
    <property type="component" value="Unassembled WGS sequence"/>
</dbReference>
<reference evidence="2" key="1">
    <citation type="journal article" date="2023" name="G3 (Bethesda)">
        <title>A reference genome for the long-term kleptoplast-retaining sea slug Elysia crispata morphotype clarki.</title>
        <authorList>
            <person name="Eastman K.E."/>
            <person name="Pendleton A.L."/>
            <person name="Shaikh M.A."/>
            <person name="Suttiyut T."/>
            <person name="Ogas R."/>
            <person name="Tomko P."/>
            <person name="Gavelis G."/>
            <person name="Widhalm J.R."/>
            <person name="Wisecaver J.H."/>
        </authorList>
    </citation>
    <scope>NUCLEOTIDE SEQUENCE</scope>
    <source>
        <strain evidence="2">ECLA1</strain>
    </source>
</reference>
<organism evidence="2 3">
    <name type="scientific">Elysia crispata</name>
    <name type="common">lettuce slug</name>
    <dbReference type="NCBI Taxonomy" id="231223"/>
    <lineage>
        <taxon>Eukaryota</taxon>
        <taxon>Metazoa</taxon>
        <taxon>Spiralia</taxon>
        <taxon>Lophotrochozoa</taxon>
        <taxon>Mollusca</taxon>
        <taxon>Gastropoda</taxon>
        <taxon>Heterobranchia</taxon>
        <taxon>Euthyneura</taxon>
        <taxon>Panpulmonata</taxon>
        <taxon>Sacoglossa</taxon>
        <taxon>Placobranchoidea</taxon>
        <taxon>Plakobranchidae</taxon>
        <taxon>Elysia</taxon>
    </lineage>
</organism>
<dbReference type="EMBL" id="JAWDGP010007712">
    <property type="protein sequence ID" value="KAK3707614.1"/>
    <property type="molecule type" value="Genomic_DNA"/>
</dbReference>
<accession>A0AAE1CL57</accession>
<feature type="region of interest" description="Disordered" evidence="1">
    <location>
        <begin position="1"/>
        <end position="22"/>
    </location>
</feature>
<name>A0AAE1CL57_9GAST</name>
<dbReference type="AlphaFoldDB" id="A0AAE1CL57"/>
<feature type="compositionally biased region" description="Basic and acidic residues" evidence="1">
    <location>
        <begin position="57"/>
        <end position="71"/>
    </location>
</feature>
<feature type="region of interest" description="Disordered" evidence="1">
    <location>
        <begin position="27"/>
        <end position="46"/>
    </location>
</feature>
<sequence>MQEEEETEREIEEMGSGMMNGIELEKKCAGRGRDRKSDEKMGFRKDAREMMWNETREEMCRKKRDREREIEEMGLLE</sequence>
<gene>
    <name evidence="2" type="ORF">RRG08_017633</name>
</gene>